<feature type="domain" description="Histidine kinase" evidence="12">
    <location>
        <begin position="317"/>
        <end position="535"/>
    </location>
</feature>
<evidence type="ECO:0000256" key="10">
    <source>
        <dbReference type="SAM" id="Coils"/>
    </source>
</evidence>
<keyword evidence="7" id="KW-0418">Kinase</keyword>
<accession>A0A419EPT7</accession>
<evidence type="ECO:0000256" key="1">
    <source>
        <dbReference type="ARBA" id="ARBA00000085"/>
    </source>
</evidence>
<dbReference type="Gene3D" id="3.30.450.290">
    <property type="match status" value="1"/>
</dbReference>
<evidence type="ECO:0000256" key="8">
    <source>
        <dbReference type="ARBA" id="ARBA00022840"/>
    </source>
</evidence>
<feature type="coiled-coil region" evidence="10">
    <location>
        <begin position="281"/>
        <end position="308"/>
    </location>
</feature>
<dbReference type="AlphaFoldDB" id="A0A419EPT7"/>
<keyword evidence="8" id="KW-0067">ATP-binding</keyword>
<gene>
    <name evidence="14" type="ORF">C4532_18315</name>
</gene>
<dbReference type="InterPro" id="IPR003594">
    <property type="entry name" value="HATPase_dom"/>
</dbReference>
<comment type="subcellular location">
    <subcellularLocation>
        <location evidence="2">Membrane</location>
    </subcellularLocation>
</comment>
<dbReference type="Gene3D" id="3.30.565.10">
    <property type="entry name" value="Histidine kinase-like ATPase, C-terminal domain"/>
    <property type="match status" value="1"/>
</dbReference>
<dbReference type="Pfam" id="PF00672">
    <property type="entry name" value="HAMP"/>
    <property type="match status" value="1"/>
</dbReference>
<evidence type="ECO:0000256" key="7">
    <source>
        <dbReference type="ARBA" id="ARBA00022777"/>
    </source>
</evidence>
<keyword evidence="11" id="KW-1133">Transmembrane helix</keyword>
<protein>
    <recommendedName>
        <fullName evidence="3">histidine kinase</fullName>
        <ecNumber evidence="3">2.7.13.3</ecNumber>
    </recommendedName>
</protein>
<dbReference type="PRINTS" id="PR00344">
    <property type="entry name" value="BCTRLSENSOR"/>
</dbReference>
<keyword evidence="10" id="KW-0175">Coiled coil</keyword>
<dbReference type="PANTHER" id="PTHR43065">
    <property type="entry name" value="SENSOR HISTIDINE KINASE"/>
    <property type="match status" value="1"/>
</dbReference>
<dbReference type="SUPFAM" id="SSF55874">
    <property type="entry name" value="ATPase domain of HSP90 chaperone/DNA topoisomerase II/histidine kinase"/>
    <property type="match status" value="1"/>
</dbReference>
<evidence type="ECO:0000313" key="14">
    <source>
        <dbReference type="EMBL" id="RJP65012.1"/>
    </source>
</evidence>
<dbReference type="InterPro" id="IPR036890">
    <property type="entry name" value="HATPase_C_sf"/>
</dbReference>
<evidence type="ECO:0000259" key="13">
    <source>
        <dbReference type="PROSITE" id="PS50885"/>
    </source>
</evidence>
<dbReference type="SUPFAM" id="SSF47384">
    <property type="entry name" value="Homodimeric domain of signal transducing histidine kinase"/>
    <property type="match status" value="1"/>
</dbReference>
<dbReference type="Gene3D" id="1.10.287.130">
    <property type="match status" value="1"/>
</dbReference>
<dbReference type="CDD" id="cd06225">
    <property type="entry name" value="HAMP"/>
    <property type="match status" value="1"/>
</dbReference>
<dbReference type="PROSITE" id="PS50109">
    <property type="entry name" value="HIS_KIN"/>
    <property type="match status" value="1"/>
</dbReference>
<proteinExistence type="predicted"/>
<dbReference type="Proteomes" id="UP000285961">
    <property type="component" value="Unassembled WGS sequence"/>
</dbReference>
<keyword evidence="11" id="KW-0812">Transmembrane</keyword>
<sequence>MNLLKRVLSISSSLTIKLTIYVVGSVVVIFSVFGYLNIENSRRHLEGLVLSSAQGIGDIIKRSTRLSMLRNRRDELYHMINQIGNEPGLKKIRILNKEGQITFSTDENEIGSYVDKKAEACYACHTQERPLEKLERPDRARIFKVNGSERLLGLIVPVENAPDCYTASCHVHPESKKVLGVLDINISLEKVDESIAEYQRNVVLNLFVIMIAISLVSVAFVWLMIYGPVKKLITGTKRISMGDMDYVIETKSSDELGVLASSFNRMTRDLKRAHEEITDWTRTLEDRVANKTEELQKANQIILQAEKLASVGRLAAIVAHELNNPLSGIVTYAKLLRKRIDNDTFAADGHAKTKEILDMIMSEGMRCGEIVKNLLQFSRRSDLVITPNDIRDIIQESIRLVEHLTTLRNIEIRLGFGKEIPALNCDSQKIKQVLLALLINGCDAIVEEGLLKISCRYVQLLKAVEITVEDNGVGMDEETARHIFEPFFTTKEEGNGVGLGLAVALSIIQKHGGTISVRSIVGEGTTFTIVLPLRPASITEESEHVGVEC</sequence>
<evidence type="ECO:0000256" key="11">
    <source>
        <dbReference type="SAM" id="Phobius"/>
    </source>
</evidence>
<feature type="transmembrane region" description="Helical" evidence="11">
    <location>
        <begin position="20"/>
        <end position="38"/>
    </location>
</feature>
<evidence type="ECO:0000256" key="5">
    <source>
        <dbReference type="ARBA" id="ARBA00022679"/>
    </source>
</evidence>
<dbReference type="SUPFAM" id="SSF158472">
    <property type="entry name" value="HAMP domain-like"/>
    <property type="match status" value="1"/>
</dbReference>
<evidence type="ECO:0000256" key="3">
    <source>
        <dbReference type="ARBA" id="ARBA00012438"/>
    </source>
</evidence>
<dbReference type="GO" id="GO:0000155">
    <property type="term" value="F:phosphorelay sensor kinase activity"/>
    <property type="evidence" value="ECO:0007669"/>
    <property type="project" value="InterPro"/>
</dbReference>
<dbReference type="InterPro" id="IPR005467">
    <property type="entry name" value="His_kinase_dom"/>
</dbReference>
<dbReference type="EC" id="2.7.13.3" evidence="3"/>
<keyword evidence="11" id="KW-0472">Membrane</keyword>
<reference evidence="14 15" key="1">
    <citation type="journal article" date="2017" name="ISME J.">
        <title>Energy and carbon metabolisms in a deep terrestrial subsurface fluid microbial community.</title>
        <authorList>
            <person name="Momper L."/>
            <person name="Jungbluth S.P."/>
            <person name="Lee M.D."/>
            <person name="Amend J.P."/>
        </authorList>
    </citation>
    <scope>NUCLEOTIDE SEQUENCE [LARGE SCALE GENOMIC DNA]</scope>
    <source>
        <strain evidence="14">SURF_17</strain>
    </source>
</reference>
<evidence type="ECO:0000256" key="9">
    <source>
        <dbReference type="ARBA" id="ARBA00023012"/>
    </source>
</evidence>
<dbReference type="InterPro" id="IPR003661">
    <property type="entry name" value="HisK_dim/P_dom"/>
</dbReference>
<evidence type="ECO:0000313" key="15">
    <source>
        <dbReference type="Proteomes" id="UP000285961"/>
    </source>
</evidence>
<evidence type="ECO:0000259" key="12">
    <source>
        <dbReference type="PROSITE" id="PS50109"/>
    </source>
</evidence>
<name>A0A419EPT7_9BACT</name>
<keyword evidence="5" id="KW-0808">Transferase</keyword>
<dbReference type="SMART" id="SM00387">
    <property type="entry name" value="HATPase_c"/>
    <property type="match status" value="1"/>
</dbReference>
<comment type="caution">
    <text evidence="14">The sequence shown here is derived from an EMBL/GenBank/DDBJ whole genome shotgun (WGS) entry which is preliminary data.</text>
</comment>
<keyword evidence="6" id="KW-0547">Nucleotide-binding</keyword>
<dbReference type="InterPro" id="IPR036097">
    <property type="entry name" value="HisK_dim/P_sf"/>
</dbReference>
<dbReference type="InterPro" id="IPR003660">
    <property type="entry name" value="HAMP_dom"/>
</dbReference>
<evidence type="ECO:0000256" key="4">
    <source>
        <dbReference type="ARBA" id="ARBA00022553"/>
    </source>
</evidence>
<evidence type="ECO:0000256" key="2">
    <source>
        <dbReference type="ARBA" id="ARBA00004370"/>
    </source>
</evidence>
<comment type="catalytic activity">
    <reaction evidence="1">
        <text>ATP + protein L-histidine = ADP + protein N-phospho-L-histidine.</text>
        <dbReference type="EC" id="2.7.13.3"/>
    </reaction>
</comment>
<dbReference type="PANTHER" id="PTHR43065:SF10">
    <property type="entry name" value="PEROXIDE STRESS-ACTIVATED HISTIDINE KINASE MAK3"/>
    <property type="match status" value="1"/>
</dbReference>
<dbReference type="Pfam" id="PF00512">
    <property type="entry name" value="HisKA"/>
    <property type="match status" value="1"/>
</dbReference>
<dbReference type="Gene3D" id="1.10.8.500">
    <property type="entry name" value="HAMP domain in histidine kinase"/>
    <property type="match status" value="1"/>
</dbReference>
<feature type="domain" description="HAMP" evidence="13">
    <location>
        <begin position="228"/>
        <end position="275"/>
    </location>
</feature>
<dbReference type="PROSITE" id="PS50885">
    <property type="entry name" value="HAMP"/>
    <property type="match status" value="1"/>
</dbReference>
<dbReference type="SMART" id="SM00304">
    <property type="entry name" value="HAMP"/>
    <property type="match status" value="1"/>
</dbReference>
<dbReference type="EMBL" id="QZKI01000131">
    <property type="protein sequence ID" value="RJP65012.1"/>
    <property type="molecule type" value="Genomic_DNA"/>
</dbReference>
<keyword evidence="9" id="KW-0902">Two-component regulatory system</keyword>
<dbReference type="SMART" id="SM00388">
    <property type="entry name" value="HisKA"/>
    <property type="match status" value="1"/>
</dbReference>
<dbReference type="GO" id="GO:0016020">
    <property type="term" value="C:membrane"/>
    <property type="evidence" value="ECO:0007669"/>
    <property type="project" value="UniProtKB-SubCell"/>
</dbReference>
<dbReference type="GO" id="GO:0005524">
    <property type="term" value="F:ATP binding"/>
    <property type="evidence" value="ECO:0007669"/>
    <property type="project" value="UniProtKB-KW"/>
</dbReference>
<organism evidence="14 15">
    <name type="scientific">Candidatus Abyssobacteria bacterium SURF_17</name>
    <dbReference type="NCBI Taxonomy" id="2093361"/>
    <lineage>
        <taxon>Bacteria</taxon>
        <taxon>Pseudomonadati</taxon>
        <taxon>Candidatus Hydrogenedentota</taxon>
        <taxon>Candidatus Abyssobacteria</taxon>
    </lineage>
</organism>
<dbReference type="InterPro" id="IPR004358">
    <property type="entry name" value="Sig_transdc_His_kin-like_C"/>
</dbReference>
<feature type="transmembrane region" description="Helical" evidence="11">
    <location>
        <begin position="202"/>
        <end position="225"/>
    </location>
</feature>
<dbReference type="CDD" id="cd00082">
    <property type="entry name" value="HisKA"/>
    <property type="match status" value="1"/>
</dbReference>
<evidence type="ECO:0000256" key="6">
    <source>
        <dbReference type="ARBA" id="ARBA00022741"/>
    </source>
</evidence>
<keyword evidence="4" id="KW-0597">Phosphoprotein</keyword>
<dbReference type="Pfam" id="PF02518">
    <property type="entry name" value="HATPase_c"/>
    <property type="match status" value="1"/>
</dbReference>